<reference evidence="4 5" key="1">
    <citation type="submission" date="2015-12" db="EMBL/GenBank/DDBJ databases">
        <title>The genome of Folsomia candida.</title>
        <authorList>
            <person name="Faddeeva A."/>
            <person name="Derks M.F."/>
            <person name="Anvar Y."/>
            <person name="Smit S."/>
            <person name="Van Straalen N."/>
            <person name="Roelofs D."/>
        </authorList>
    </citation>
    <scope>NUCLEOTIDE SEQUENCE [LARGE SCALE GENOMIC DNA]</scope>
    <source>
        <strain evidence="4 5">VU population</strain>
        <tissue evidence="4">Whole body</tissue>
    </source>
</reference>
<dbReference type="Pfam" id="PF00095">
    <property type="entry name" value="WAP"/>
    <property type="match status" value="1"/>
</dbReference>
<protein>
    <recommendedName>
        <fullName evidence="3">WAP domain-containing protein</fullName>
    </recommendedName>
</protein>
<organism evidence="4 5">
    <name type="scientific">Folsomia candida</name>
    <name type="common">Springtail</name>
    <dbReference type="NCBI Taxonomy" id="158441"/>
    <lineage>
        <taxon>Eukaryota</taxon>
        <taxon>Metazoa</taxon>
        <taxon>Ecdysozoa</taxon>
        <taxon>Arthropoda</taxon>
        <taxon>Hexapoda</taxon>
        <taxon>Collembola</taxon>
        <taxon>Entomobryomorpha</taxon>
        <taxon>Isotomoidea</taxon>
        <taxon>Isotomidae</taxon>
        <taxon>Proisotominae</taxon>
        <taxon>Folsomia</taxon>
    </lineage>
</organism>
<dbReference type="SUPFAM" id="SSF57256">
    <property type="entry name" value="Elafin-like"/>
    <property type="match status" value="1"/>
</dbReference>
<evidence type="ECO:0000259" key="3">
    <source>
        <dbReference type="Pfam" id="PF00095"/>
    </source>
</evidence>
<evidence type="ECO:0000256" key="1">
    <source>
        <dbReference type="SAM" id="MobiDB-lite"/>
    </source>
</evidence>
<feature type="region of interest" description="Disordered" evidence="1">
    <location>
        <begin position="28"/>
        <end position="79"/>
    </location>
</feature>
<feature type="domain" description="WAP" evidence="3">
    <location>
        <begin position="256"/>
        <end position="276"/>
    </location>
</feature>
<dbReference type="GO" id="GO:0005576">
    <property type="term" value="C:extracellular region"/>
    <property type="evidence" value="ECO:0007669"/>
    <property type="project" value="InterPro"/>
</dbReference>
<feature type="signal peptide" evidence="2">
    <location>
        <begin position="1"/>
        <end position="17"/>
    </location>
</feature>
<name>A0A226E0X1_FOLCA</name>
<dbReference type="EMBL" id="LNIX01000008">
    <property type="protein sequence ID" value="OXA50674.1"/>
    <property type="molecule type" value="Genomic_DNA"/>
</dbReference>
<dbReference type="InterPro" id="IPR008197">
    <property type="entry name" value="WAP_dom"/>
</dbReference>
<evidence type="ECO:0000313" key="5">
    <source>
        <dbReference type="Proteomes" id="UP000198287"/>
    </source>
</evidence>
<keyword evidence="5" id="KW-1185">Reference proteome</keyword>
<feature type="compositionally biased region" description="Pro residues" evidence="1">
    <location>
        <begin position="137"/>
        <end position="149"/>
    </location>
</feature>
<evidence type="ECO:0000256" key="2">
    <source>
        <dbReference type="SAM" id="SignalP"/>
    </source>
</evidence>
<keyword evidence="2" id="KW-0732">Signal</keyword>
<feature type="compositionally biased region" description="Low complexity" evidence="1">
    <location>
        <begin position="65"/>
        <end position="79"/>
    </location>
</feature>
<gene>
    <name evidence="4" type="ORF">Fcan01_14638</name>
</gene>
<comment type="caution">
    <text evidence="4">The sequence shown here is derived from an EMBL/GenBank/DDBJ whole genome shotgun (WGS) entry which is preliminary data.</text>
</comment>
<dbReference type="InterPro" id="IPR036645">
    <property type="entry name" value="Elafin-like_sf"/>
</dbReference>
<feature type="chain" id="PRO_5012827405" description="WAP domain-containing protein" evidence="2">
    <location>
        <begin position="18"/>
        <end position="286"/>
    </location>
</feature>
<dbReference type="AlphaFoldDB" id="A0A226E0X1"/>
<dbReference type="Proteomes" id="UP000198287">
    <property type="component" value="Unassembled WGS sequence"/>
</dbReference>
<dbReference type="GO" id="GO:0030414">
    <property type="term" value="F:peptidase inhibitor activity"/>
    <property type="evidence" value="ECO:0007669"/>
    <property type="project" value="InterPro"/>
</dbReference>
<evidence type="ECO:0000313" key="4">
    <source>
        <dbReference type="EMBL" id="OXA50674.1"/>
    </source>
</evidence>
<sequence>MTLYYHLLAFLVVGATSEDRHLQFTPSRPDLSLTSSQHHNTVLPPPNSFNVNSNNNIEDNEVTRSSASSPGSELSASASQHNILPRHFNSQPCHGGGGYHSAGPCCVNQGPLPLPHRPPLIIPQHQGNVGWPRPHRPPPPPIHHPPPPQLGWVSVKPGSCHFKSPLAFLDKFFPEKGAGLGLGVGWGHNGGGNHLFKGKGNIVGWTGWEPPSQNAGFHFYRRRHDQILHPHDHQTQGWGRLFGGIKTGGWHHDHHQSCHSDHHCPGSQKCCSGLCKLPSGAGLLLG</sequence>
<proteinExistence type="predicted"/>
<feature type="region of interest" description="Disordered" evidence="1">
    <location>
        <begin position="117"/>
        <end position="149"/>
    </location>
</feature>
<accession>A0A226E0X1</accession>